<sequence length="63" mass="7023">MSAQSDVNAKTNAPEASSNLQHMTSRAKLAGYKDFSDLDTNDFIEEHIDATRKKIFYEALGND</sequence>
<gene>
    <name evidence="2" type="ORF">PACILC2_00020</name>
</gene>
<name>A0ABQ4MZU8_9BACL</name>
<organism evidence="2 3">
    <name type="scientific">Paenibacillus cisolokensis</name>
    <dbReference type="NCBI Taxonomy" id="1658519"/>
    <lineage>
        <taxon>Bacteria</taxon>
        <taxon>Bacillati</taxon>
        <taxon>Bacillota</taxon>
        <taxon>Bacilli</taxon>
        <taxon>Bacillales</taxon>
        <taxon>Paenibacillaceae</taxon>
        <taxon>Paenibacillus</taxon>
    </lineage>
</organism>
<evidence type="ECO:0000313" key="3">
    <source>
        <dbReference type="Proteomes" id="UP000680304"/>
    </source>
</evidence>
<feature type="region of interest" description="Disordered" evidence="1">
    <location>
        <begin position="1"/>
        <end position="22"/>
    </location>
</feature>
<dbReference type="RefSeq" id="WP_213526657.1">
    <property type="nucleotide sequence ID" value="NZ_BOVJ01000001.1"/>
</dbReference>
<keyword evidence="3" id="KW-1185">Reference proteome</keyword>
<comment type="caution">
    <text evidence="2">The sequence shown here is derived from an EMBL/GenBank/DDBJ whole genome shotgun (WGS) entry which is preliminary data.</text>
</comment>
<protein>
    <submittedName>
        <fullName evidence="2">Uncharacterized protein</fullName>
    </submittedName>
</protein>
<proteinExistence type="predicted"/>
<evidence type="ECO:0000313" key="2">
    <source>
        <dbReference type="EMBL" id="GIQ61434.1"/>
    </source>
</evidence>
<reference evidence="2 3" key="1">
    <citation type="submission" date="2021-04" db="EMBL/GenBank/DDBJ databases">
        <title>Draft genome sequence of Paenibacillus cisolokensis, LC2-13A.</title>
        <authorList>
            <person name="Uke A."/>
            <person name="Chhe C."/>
            <person name="Baramee S."/>
            <person name="Kosugi A."/>
        </authorList>
    </citation>
    <scope>NUCLEOTIDE SEQUENCE [LARGE SCALE GENOMIC DNA]</scope>
    <source>
        <strain evidence="2 3">LC2-13A</strain>
    </source>
</reference>
<dbReference type="EMBL" id="BOVJ01000001">
    <property type="protein sequence ID" value="GIQ61434.1"/>
    <property type="molecule type" value="Genomic_DNA"/>
</dbReference>
<evidence type="ECO:0000256" key="1">
    <source>
        <dbReference type="SAM" id="MobiDB-lite"/>
    </source>
</evidence>
<dbReference type="Proteomes" id="UP000680304">
    <property type="component" value="Unassembled WGS sequence"/>
</dbReference>
<accession>A0ABQ4MZU8</accession>